<dbReference type="InterPro" id="IPR010994">
    <property type="entry name" value="RuvA_2-like"/>
</dbReference>
<dbReference type="NCBIfam" id="TIGR00732">
    <property type="entry name" value="dprA"/>
    <property type="match status" value="1"/>
</dbReference>
<dbReference type="PANTHER" id="PTHR43022:SF1">
    <property type="entry name" value="PROTEIN SMF"/>
    <property type="match status" value="1"/>
</dbReference>
<dbReference type="PANTHER" id="PTHR43022">
    <property type="entry name" value="PROTEIN SMF"/>
    <property type="match status" value="1"/>
</dbReference>
<protein>
    <submittedName>
        <fullName evidence="4">DNA-processing protein DprA</fullName>
    </submittedName>
</protein>
<reference evidence="4 5" key="1">
    <citation type="submission" date="2023-01" db="EMBL/GenBank/DDBJ databases">
        <title>Genomes from the Australian National Cyanobacteria Reference Collection.</title>
        <authorList>
            <person name="Willis A."/>
            <person name="Lee E.M.F."/>
        </authorList>
    </citation>
    <scope>NUCLEOTIDE SEQUENCE [LARGE SCALE GENOMIC DNA]</scope>
    <source>
        <strain evidence="4 5">CS-537/01</strain>
    </source>
</reference>
<evidence type="ECO:0000256" key="1">
    <source>
        <dbReference type="ARBA" id="ARBA00006525"/>
    </source>
</evidence>
<dbReference type="Proteomes" id="UP001212123">
    <property type="component" value="Unassembled WGS sequence"/>
</dbReference>
<sequence>MSNIEERKYWLAWSQISGVGPILIQRLQQHFSNLETAWKASPGELRKVEGFGIQTLEKVIQQKSRLNPEQLLTQHQQINPHFWTPADPEYPQLLREIPTPPPLLYYRGVIDLQENSGQKPLVGIVGTRQPTEYGIKWTRQISTALAKNGFTVVSGMAEGIDTESHSATLKAGGRTIAVMGTGVDVIYPHKNRDLYQQILKSGIVISEYPAKTPPNRTHFPRRNRIIAGLSRAVLVMEAPLKSGALITATYANEFNRDVYALPGKIDDQPSQGCLKLISQGAGLINHQLNELLIMLGAIPQIDIETETPLVKSPPIPNLAPELQQIINILAIDALSFDFIIQKTGMNAAIVSSSLLQLELMGLVTQLPGMRYQKL</sequence>
<keyword evidence="5" id="KW-1185">Reference proteome</keyword>
<accession>A0ABT5A7C8</accession>
<gene>
    <name evidence="4" type="primary">dprA</name>
    <name evidence="4" type="ORF">PN492_15060</name>
</gene>
<evidence type="ECO:0000259" key="3">
    <source>
        <dbReference type="Pfam" id="PF17782"/>
    </source>
</evidence>
<dbReference type="InterPro" id="IPR041614">
    <property type="entry name" value="DprA_WH"/>
</dbReference>
<dbReference type="RefSeq" id="WP_028085169.1">
    <property type="nucleotide sequence ID" value="NZ_JAQMTU010000094.1"/>
</dbReference>
<feature type="domain" description="DprA winged helix" evidence="3">
    <location>
        <begin position="312"/>
        <end position="369"/>
    </location>
</feature>
<dbReference type="Gene3D" id="3.40.50.450">
    <property type="match status" value="1"/>
</dbReference>
<dbReference type="InterPro" id="IPR003488">
    <property type="entry name" value="DprA"/>
</dbReference>
<dbReference type="InterPro" id="IPR057666">
    <property type="entry name" value="DrpA_SLOG"/>
</dbReference>
<evidence type="ECO:0000259" key="2">
    <source>
        <dbReference type="Pfam" id="PF02481"/>
    </source>
</evidence>
<dbReference type="InterPro" id="IPR036388">
    <property type="entry name" value="WH-like_DNA-bd_sf"/>
</dbReference>
<dbReference type="Pfam" id="PF17782">
    <property type="entry name" value="WHD_DprA"/>
    <property type="match status" value="1"/>
</dbReference>
<evidence type="ECO:0000313" key="5">
    <source>
        <dbReference type="Proteomes" id="UP001212123"/>
    </source>
</evidence>
<feature type="domain" description="Smf/DprA SLOG" evidence="2">
    <location>
        <begin position="82"/>
        <end position="286"/>
    </location>
</feature>
<proteinExistence type="inferred from homology"/>
<comment type="similarity">
    <text evidence="1">Belongs to the DprA/Smf family.</text>
</comment>
<dbReference type="EMBL" id="JAQMTU010000094">
    <property type="protein sequence ID" value="MDB9487855.1"/>
    <property type="molecule type" value="Genomic_DNA"/>
</dbReference>
<dbReference type="SUPFAM" id="SSF102405">
    <property type="entry name" value="MCP/YpsA-like"/>
    <property type="match status" value="1"/>
</dbReference>
<organism evidence="4 5">
    <name type="scientific">Dolichospermum circinale CS-537/01</name>
    <dbReference type="NCBI Taxonomy" id="3021739"/>
    <lineage>
        <taxon>Bacteria</taxon>
        <taxon>Bacillati</taxon>
        <taxon>Cyanobacteriota</taxon>
        <taxon>Cyanophyceae</taxon>
        <taxon>Nostocales</taxon>
        <taxon>Aphanizomenonaceae</taxon>
        <taxon>Dolichospermum</taxon>
        <taxon>Dolichospermum circinale</taxon>
    </lineage>
</organism>
<name>A0ABT5A7C8_9CYAN</name>
<dbReference type="SUPFAM" id="SSF47781">
    <property type="entry name" value="RuvA domain 2-like"/>
    <property type="match status" value="1"/>
</dbReference>
<evidence type="ECO:0000313" key="4">
    <source>
        <dbReference type="EMBL" id="MDB9487855.1"/>
    </source>
</evidence>
<dbReference type="Pfam" id="PF02481">
    <property type="entry name" value="DNA_processg_A"/>
    <property type="match status" value="1"/>
</dbReference>
<comment type="caution">
    <text evidence="4">The sequence shown here is derived from an EMBL/GenBank/DDBJ whole genome shotgun (WGS) entry which is preliminary data.</text>
</comment>
<dbReference type="Gene3D" id="1.10.10.10">
    <property type="entry name" value="Winged helix-like DNA-binding domain superfamily/Winged helix DNA-binding domain"/>
    <property type="match status" value="1"/>
</dbReference>